<comment type="caution">
    <text evidence="3">The sequence shown here is derived from an EMBL/GenBank/DDBJ whole genome shotgun (WGS) entry which is preliminary data.</text>
</comment>
<keyword evidence="2" id="KW-0472">Membrane</keyword>
<organism evidence="3 4">
    <name type="scientific">Fusarium flagelliforme</name>
    <dbReference type="NCBI Taxonomy" id="2675880"/>
    <lineage>
        <taxon>Eukaryota</taxon>
        <taxon>Fungi</taxon>
        <taxon>Dikarya</taxon>
        <taxon>Ascomycota</taxon>
        <taxon>Pezizomycotina</taxon>
        <taxon>Sordariomycetes</taxon>
        <taxon>Hypocreomycetidae</taxon>
        <taxon>Hypocreales</taxon>
        <taxon>Nectriaceae</taxon>
        <taxon>Fusarium</taxon>
        <taxon>Fusarium incarnatum-equiseti species complex</taxon>
    </lineage>
</organism>
<protein>
    <recommendedName>
        <fullName evidence="5">Abc transporter protein</fullName>
    </recommendedName>
</protein>
<keyword evidence="2" id="KW-1133">Transmembrane helix</keyword>
<dbReference type="AlphaFoldDB" id="A0A395M7J6"/>
<feature type="compositionally biased region" description="Pro residues" evidence="1">
    <location>
        <begin position="1"/>
        <end position="10"/>
    </location>
</feature>
<sequence>MGKPSSPGPRPYSDDPDAVSLHTTVGEPSYADAVDEDVLDAGDALLPSYNDAVTETLSNTAAPSAPVGAAIPNEGEFLLGITSVESHFAFTSKRAFQKRTTIGNEVVQVQDARYDADPQAMENWIRFMAKYPPSPYIHITGTHSESKRDNDGKTKREEVTDFRIMINLQNYLWPNFEFQNYSSTKLTTAEPGQKTYRGTVLKKRQKGAKGDLEVGHDKPSLKEWCHRYCAKATATKVFRLSRTVTGMDAELLRDRLSGIIRSTSYRGHITVELPVADRAVDIYSSSRLNNWRLTRWICWIFYLTFLWIFSWPVLFFMTKKYQVVQVEWPFSQIQPDGQKRYTTVSEEQWMDMYGPAIKKLCLDRYQGVAGDTFLNEVLARGDADAANNPVNARAAMSAASAAFQGGRFTAANGARSLMQFAAVATDQVGWGFDT</sequence>
<accession>A0A395M7J6</accession>
<dbReference type="EMBL" id="PXXK01000497">
    <property type="protein sequence ID" value="RFN43867.1"/>
    <property type="molecule type" value="Genomic_DNA"/>
</dbReference>
<feature type="region of interest" description="Disordered" evidence="1">
    <location>
        <begin position="1"/>
        <end position="23"/>
    </location>
</feature>
<reference evidence="3 4" key="1">
    <citation type="journal article" date="2018" name="PLoS Pathog.">
        <title>Evolution of structural diversity of trichothecenes, a family of toxins produced by plant pathogenic and entomopathogenic fungi.</title>
        <authorList>
            <person name="Proctor R.H."/>
            <person name="McCormick S.P."/>
            <person name="Kim H.S."/>
            <person name="Cardoza R.E."/>
            <person name="Stanley A.M."/>
            <person name="Lindo L."/>
            <person name="Kelly A."/>
            <person name="Brown D.W."/>
            <person name="Lee T."/>
            <person name="Vaughan M.M."/>
            <person name="Alexander N.J."/>
            <person name="Busman M."/>
            <person name="Gutierrez S."/>
        </authorList>
    </citation>
    <scope>NUCLEOTIDE SEQUENCE [LARGE SCALE GENOMIC DNA]</scope>
    <source>
        <strain evidence="3 4">NRRL 13405</strain>
    </source>
</reference>
<evidence type="ECO:0000313" key="4">
    <source>
        <dbReference type="Proteomes" id="UP000265631"/>
    </source>
</evidence>
<proteinExistence type="predicted"/>
<dbReference type="PANTHER" id="PTHR37848:SF1">
    <property type="entry name" value="SUN DOMAIN-CONTAINING PROTEIN"/>
    <property type="match status" value="1"/>
</dbReference>
<dbReference type="OrthoDB" id="203796at2759"/>
<dbReference type="PANTHER" id="PTHR37848">
    <property type="entry name" value="EXPRESSED PROTEIN"/>
    <property type="match status" value="1"/>
</dbReference>
<evidence type="ECO:0008006" key="5">
    <source>
        <dbReference type="Google" id="ProtNLM"/>
    </source>
</evidence>
<evidence type="ECO:0000256" key="1">
    <source>
        <dbReference type="SAM" id="MobiDB-lite"/>
    </source>
</evidence>
<evidence type="ECO:0000313" key="3">
    <source>
        <dbReference type="EMBL" id="RFN43867.1"/>
    </source>
</evidence>
<name>A0A395M7J6_9HYPO</name>
<feature type="transmembrane region" description="Helical" evidence="2">
    <location>
        <begin position="296"/>
        <end position="317"/>
    </location>
</feature>
<evidence type="ECO:0000256" key="2">
    <source>
        <dbReference type="SAM" id="Phobius"/>
    </source>
</evidence>
<keyword evidence="2" id="KW-0812">Transmembrane</keyword>
<keyword evidence="4" id="KW-1185">Reference proteome</keyword>
<gene>
    <name evidence="3" type="ORF">FIE12Z_11905</name>
</gene>
<dbReference type="Proteomes" id="UP000265631">
    <property type="component" value="Unassembled WGS sequence"/>
</dbReference>